<evidence type="ECO:0000256" key="1">
    <source>
        <dbReference type="ARBA" id="ARBA00004123"/>
    </source>
</evidence>
<dbReference type="InParanoid" id="A0A1Y1X5A3"/>
<dbReference type="Pfam" id="PF08801">
    <property type="entry name" value="Nucleoporin_N"/>
    <property type="match status" value="1"/>
</dbReference>
<dbReference type="GO" id="GO:0017056">
    <property type="term" value="F:structural constituent of nuclear pore"/>
    <property type="evidence" value="ECO:0007669"/>
    <property type="project" value="InterPro"/>
</dbReference>
<dbReference type="GO" id="GO:0006606">
    <property type="term" value="P:protein import into nucleus"/>
    <property type="evidence" value="ECO:0007669"/>
    <property type="project" value="TreeGrafter"/>
</dbReference>
<dbReference type="InterPro" id="IPR042538">
    <property type="entry name" value="Nucleoporin_Nup155_C_3"/>
</dbReference>
<comment type="subcellular location">
    <subcellularLocation>
        <location evidence="1">Nucleus</location>
    </subcellularLocation>
</comment>
<dbReference type="EMBL" id="MCFE01000722">
    <property type="protein sequence ID" value="ORX80953.1"/>
    <property type="molecule type" value="Genomic_DNA"/>
</dbReference>
<dbReference type="OrthoDB" id="338970at2759"/>
<name>A0A1Y1X5A3_9FUNG</name>
<feature type="domain" description="Nucleoporin Nup133/Nup155-like N-terminal" evidence="6">
    <location>
        <begin position="77"/>
        <end position="516"/>
    </location>
</feature>
<dbReference type="Gene3D" id="1.20.120.1880">
    <property type="entry name" value="Nucleoporin, helical C-terminal domain"/>
    <property type="match status" value="1"/>
</dbReference>
<dbReference type="Gene3D" id="1.25.40.450">
    <property type="entry name" value="Nucleoporin, helical domain, N-terminal subdomain"/>
    <property type="match status" value="1"/>
</dbReference>
<dbReference type="Pfam" id="PF03177">
    <property type="entry name" value="Nucleoporin_C"/>
    <property type="match status" value="1"/>
</dbReference>
<keyword evidence="8" id="KW-1185">Reference proteome</keyword>
<accession>A0A1Y1X5A3</accession>
<dbReference type="InterPro" id="IPR014908">
    <property type="entry name" value="Nucleoporin_Nup133/Nup155_N"/>
</dbReference>
<dbReference type="InterPro" id="IPR004870">
    <property type="entry name" value="Nucleoporin_Nup155"/>
</dbReference>
<organism evidence="7 8">
    <name type="scientific">Basidiobolus meristosporus CBS 931.73</name>
    <dbReference type="NCBI Taxonomy" id="1314790"/>
    <lineage>
        <taxon>Eukaryota</taxon>
        <taxon>Fungi</taxon>
        <taxon>Fungi incertae sedis</taxon>
        <taxon>Zoopagomycota</taxon>
        <taxon>Entomophthoromycotina</taxon>
        <taxon>Basidiobolomycetes</taxon>
        <taxon>Basidiobolales</taxon>
        <taxon>Basidiobolaceae</taxon>
        <taxon>Basidiobolus</taxon>
    </lineage>
</organism>
<dbReference type="PANTHER" id="PTHR10350:SF6">
    <property type="entry name" value="NUCLEAR PORE COMPLEX PROTEIN NUP155"/>
    <property type="match status" value="1"/>
</dbReference>
<dbReference type="PANTHER" id="PTHR10350">
    <property type="entry name" value="NUCLEAR PORE COMPLEX PROTEIN NUP155"/>
    <property type="match status" value="1"/>
</dbReference>
<evidence type="ECO:0000256" key="4">
    <source>
        <dbReference type="ARBA" id="ARBA00023242"/>
    </source>
</evidence>
<feature type="domain" description="Nucleoporin Nup133/Nup155-like C-terminal" evidence="5">
    <location>
        <begin position="629"/>
        <end position="1293"/>
    </location>
</feature>
<dbReference type="InterPro" id="IPR007187">
    <property type="entry name" value="Nucleoporin_Nup133/Nup155_C"/>
</dbReference>
<dbReference type="GO" id="GO:0036228">
    <property type="term" value="P:protein localization to nuclear inner membrane"/>
    <property type="evidence" value="ECO:0007669"/>
    <property type="project" value="TreeGrafter"/>
</dbReference>
<dbReference type="FunFam" id="1.25.40.440:FF:000001">
    <property type="entry name" value="Nuclear pore complex subunit"/>
    <property type="match status" value="1"/>
</dbReference>
<dbReference type="InterPro" id="IPR042537">
    <property type="entry name" value="Nucleoporin_Nup155_C_2"/>
</dbReference>
<dbReference type="STRING" id="1314790.A0A1Y1X5A3"/>
<evidence type="ECO:0000313" key="8">
    <source>
        <dbReference type="Proteomes" id="UP000193498"/>
    </source>
</evidence>
<keyword evidence="4" id="KW-0539">Nucleus</keyword>
<evidence type="ECO:0000256" key="3">
    <source>
        <dbReference type="ARBA" id="ARBA00022448"/>
    </source>
</evidence>
<comment type="similarity">
    <text evidence="2">Belongs to the non-repetitive/WGA-negative nucleoporin family.</text>
</comment>
<dbReference type="GO" id="GO:0000972">
    <property type="term" value="P:transcription-dependent tethering of RNA polymerase II gene DNA at nuclear periphery"/>
    <property type="evidence" value="ECO:0007669"/>
    <property type="project" value="TreeGrafter"/>
</dbReference>
<comment type="caution">
    <text evidence="7">The sequence shown here is derived from an EMBL/GenBank/DDBJ whole genome shotgun (WGS) entry which is preliminary data.</text>
</comment>
<sequence length="1314" mass="149083">MFDVDQLQASELPLNPAINATSAEAYHNMLNTAAKALDAQLISDIKFPELADLLSSSSSGEYSQPQTLGWQLFQRKRIITLPNALFEQYDLLQCRCFMGLFPEINRAWITVDHRLFLWNYQDGNDFYTFEDQDQIIVSVGLAKAKPGIFVEEVQYVLVLATPLEIILLGLSISQGSTQISSHERISTDLTLYRTLMAIPSDNVSMTSIVSTKNARIFMCGNDGHIYELVYQGEEGWFTKKCRKINHTSSPYSSLVPTFIPTFLKSPEDPIVYITMDETKNTLYALTKRSNIEIIFLGQDGAQFERVAKVTNICQYASQLCSTSPLLDYRSFQIVSLHPVYPSESKLINLVAITSTGCRLYFTHHKRDFRGVGAVLRNDLKAPTGLELLHVRLPPSLETTPKTIGEFNRSLSVSNIHVTSYSSGVLLAANSVSDEMDSLMGMAPDSGKISQAGIQSQRGPLVEFHGSNTIEGKTWAIAEIDNPFEQIGNDDERVLNELATQLAYPPRRFLVLTNSGINMFVKQRPIDILNQLLTSPSTQEADILAFIENYGRSQVCAMCLAIICGHPSVSVAGFDSLMSSQLNRSQSSVSSAQKVFFEYGGKPILVDMQSSIITSNDVGRPLFTPEPIYSGRHDGLALYLARLVNPIWKKPFIVKVGHDYDTAVSISVLTSIQQNLASLRDFLEANPQFASRPDSSQFIFSDLQAGRREAEAWQMEQQSLHTMQELLTQCFEAISFISLLLDYRLSDIVQGVPSSTQEQLLELTFENFLISVKGRELRRDLVAAVIDKQANQHISVEAVSDLLQKRCGSFCTVDDVTLFKAIEHLRHAKATNEIEERLSLLRESLRLFNRVAKHLPLIKLQEICEEFKLLRFHMGAVELGLTCAKEQDPAGYAISFFQDNAPSSDFRMEFYKKRIRCYECVFSTLLAANSLYQQTKLSAEDSEITLQDNEIFRAQVFQKALSSDDILFHFQLYDWYIAQGLVQQLLEVQTPYLEDYLQREPLTLEKLDLLWQYYVRAGHYGLAARVQSRLADSTEFALTLSDRIEYLSRAVGNAKSFAPGISREDGIQFLHELEEKLEVAQVQMDIYHAIQRSGAHPEALAELDTKLFDVTQLYNQYAFPLRLYESMLLIFYTSNYYDQEYIAQIWAEIIRQTHENAVTEGRIQPNQAMSQKIKEIGKRYYPSSNVFPLTKICDLLEKYNLQYQSEAEPGWVVRTLHSIGVPYGSMLEIFHSMFETKLPPWQTPSSMEFLLEEIHLLMNEWIDSDKQAALSEDKEPLPAKFIDESISKYLVSLATTNSTLVNKFHELQRRIRQFY</sequence>
<gene>
    <name evidence="7" type="ORF">K493DRAFT_242325</name>
</gene>
<protein>
    <submittedName>
        <fullName evidence="7">Nucleoporin-domain-containing protein</fullName>
    </submittedName>
</protein>
<dbReference type="InterPro" id="IPR042533">
    <property type="entry name" value="Nucleoporin_Nup155_C_1"/>
</dbReference>
<evidence type="ECO:0000313" key="7">
    <source>
        <dbReference type="EMBL" id="ORX80953.1"/>
    </source>
</evidence>
<dbReference type="GO" id="GO:0006405">
    <property type="term" value="P:RNA export from nucleus"/>
    <property type="evidence" value="ECO:0007669"/>
    <property type="project" value="TreeGrafter"/>
</dbReference>
<evidence type="ECO:0000256" key="2">
    <source>
        <dbReference type="ARBA" id="ARBA00007373"/>
    </source>
</evidence>
<dbReference type="Gene3D" id="1.25.40.440">
    <property type="entry name" value="Nucleoporin, helical domain, central subdomain"/>
    <property type="match status" value="1"/>
</dbReference>
<dbReference type="FunCoup" id="A0A1Y1X5A3">
    <property type="interactions" value="1227"/>
</dbReference>
<dbReference type="GO" id="GO:0044611">
    <property type="term" value="C:nuclear pore inner ring"/>
    <property type="evidence" value="ECO:0007669"/>
    <property type="project" value="TreeGrafter"/>
</dbReference>
<proteinExistence type="inferred from homology"/>
<evidence type="ECO:0000259" key="5">
    <source>
        <dbReference type="Pfam" id="PF03177"/>
    </source>
</evidence>
<dbReference type="Proteomes" id="UP000193498">
    <property type="component" value="Unassembled WGS sequence"/>
</dbReference>
<dbReference type="Gene3D" id="1.20.58.1780">
    <property type="match status" value="1"/>
</dbReference>
<keyword evidence="3" id="KW-0813">Transport</keyword>
<reference evidence="7 8" key="1">
    <citation type="submission" date="2016-07" db="EMBL/GenBank/DDBJ databases">
        <title>Pervasive Adenine N6-methylation of Active Genes in Fungi.</title>
        <authorList>
            <consortium name="DOE Joint Genome Institute"/>
            <person name="Mondo S.J."/>
            <person name="Dannebaum R.O."/>
            <person name="Kuo R.C."/>
            <person name="Labutti K."/>
            <person name="Haridas S."/>
            <person name="Kuo A."/>
            <person name="Salamov A."/>
            <person name="Ahrendt S.R."/>
            <person name="Lipzen A."/>
            <person name="Sullivan W."/>
            <person name="Andreopoulos W.B."/>
            <person name="Clum A."/>
            <person name="Lindquist E."/>
            <person name="Daum C."/>
            <person name="Ramamoorthy G.K."/>
            <person name="Gryganskyi A."/>
            <person name="Culley D."/>
            <person name="Magnuson J.K."/>
            <person name="James T.Y."/>
            <person name="O'Malley M.A."/>
            <person name="Stajich J.E."/>
            <person name="Spatafora J.W."/>
            <person name="Visel A."/>
            <person name="Grigoriev I.V."/>
        </authorList>
    </citation>
    <scope>NUCLEOTIDE SEQUENCE [LARGE SCALE GENOMIC DNA]</scope>
    <source>
        <strain evidence="7 8">CBS 931.73</strain>
    </source>
</reference>
<evidence type="ECO:0000259" key="6">
    <source>
        <dbReference type="Pfam" id="PF08801"/>
    </source>
</evidence>